<dbReference type="GO" id="GO:0003723">
    <property type="term" value="F:RNA binding"/>
    <property type="evidence" value="ECO:0007669"/>
    <property type="project" value="UniProtKB-UniRule"/>
</dbReference>
<dbReference type="EMBL" id="JAGTXO010000022">
    <property type="protein sequence ID" value="KAG8462152.1"/>
    <property type="molecule type" value="Genomic_DNA"/>
</dbReference>
<dbReference type="Pfam" id="PF00076">
    <property type="entry name" value="RRM_1"/>
    <property type="match status" value="1"/>
</dbReference>
<dbReference type="PANTHER" id="PTHR48037">
    <property type="entry name" value="ATPASE E1"/>
    <property type="match status" value="1"/>
</dbReference>
<dbReference type="OrthoDB" id="193499at2759"/>
<sequence length="129" mass="14152">MANDRRTLFVGGLEETVTVATLRAAFVPFGEVLEIGLPIDQTTQKHRGFAFVQFESADDAADAIDNMDGAELFGRVLKVNVSKPSAAASHKPVWEAAADEFYQHGEKQEVVEETAERWRTGRSNGEVAK</sequence>
<feature type="domain" description="RRM" evidence="2">
    <location>
        <begin position="6"/>
        <end position="84"/>
    </location>
</feature>
<accession>A0A8J5XJ03</accession>
<proteinExistence type="predicted"/>
<dbReference type="AlphaFoldDB" id="A0A8J5XJ03"/>
<keyword evidence="1" id="KW-0694">RNA-binding</keyword>
<dbReference type="InterPro" id="IPR012677">
    <property type="entry name" value="Nucleotide-bd_a/b_plait_sf"/>
</dbReference>
<dbReference type="SMART" id="SM00360">
    <property type="entry name" value="RRM"/>
    <property type="match status" value="1"/>
</dbReference>
<name>A0A8J5XJ03_DIALT</name>
<dbReference type="OMA" id="YKPVWID"/>
<evidence type="ECO:0000313" key="3">
    <source>
        <dbReference type="EMBL" id="KAG8462152.1"/>
    </source>
</evidence>
<dbReference type="InterPro" id="IPR000504">
    <property type="entry name" value="RRM_dom"/>
</dbReference>
<evidence type="ECO:0000259" key="2">
    <source>
        <dbReference type="PROSITE" id="PS50102"/>
    </source>
</evidence>
<evidence type="ECO:0000256" key="1">
    <source>
        <dbReference type="PROSITE-ProRule" id="PRU00176"/>
    </source>
</evidence>
<dbReference type="SUPFAM" id="SSF54928">
    <property type="entry name" value="RNA-binding domain, RBD"/>
    <property type="match status" value="1"/>
</dbReference>
<protein>
    <recommendedName>
        <fullName evidence="2">RRM domain-containing protein</fullName>
    </recommendedName>
</protein>
<dbReference type="Proteomes" id="UP000751190">
    <property type="component" value="Unassembled WGS sequence"/>
</dbReference>
<organism evidence="3 4">
    <name type="scientific">Diacronema lutheri</name>
    <name type="common">Unicellular marine alga</name>
    <name type="synonym">Monochrysis lutheri</name>
    <dbReference type="NCBI Taxonomy" id="2081491"/>
    <lineage>
        <taxon>Eukaryota</taxon>
        <taxon>Haptista</taxon>
        <taxon>Haptophyta</taxon>
        <taxon>Pavlovophyceae</taxon>
        <taxon>Pavlovales</taxon>
        <taxon>Pavlovaceae</taxon>
        <taxon>Diacronema</taxon>
    </lineage>
</organism>
<evidence type="ECO:0000313" key="4">
    <source>
        <dbReference type="Proteomes" id="UP000751190"/>
    </source>
</evidence>
<dbReference type="Gene3D" id="3.30.70.330">
    <property type="match status" value="1"/>
</dbReference>
<dbReference type="PROSITE" id="PS50102">
    <property type="entry name" value="RRM"/>
    <property type="match status" value="1"/>
</dbReference>
<keyword evidence="4" id="KW-1185">Reference proteome</keyword>
<comment type="caution">
    <text evidence="3">The sequence shown here is derived from an EMBL/GenBank/DDBJ whole genome shotgun (WGS) entry which is preliminary data.</text>
</comment>
<dbReference type="InterPro" id="IPR035979">
    <property type="entry name" value="RBD_domain_sf"/>
</dbReference>
<reference evidence="3" key="1">
    <citation type="submission" date="2021-05" db="EMBL/GenBank/DDBJ databases">
        <title>The genome of the haptophyte Pavlova lutheri (Diacronema luteri, Pavlovales) - a model for lipid biosynthesis in eukaryotic algae.</title>
        <authorList>
            <person name="Hulatt C.J."/>
            <person name="Posewitz M.C."/>
        </authorList>
    </citation>
    <scope>NUCLEOTIDE SEQUENCE</scope>
    <source>
        <strain evidence="3">NIVA-4/92</strain>
    </source>
</reference>
<gene>
    <name evidence="3" type="ORF">KFE25_011602</name>
</gene>
<dbReference type="PANTHER" id="PTHR48037:SF1">
    <property type="entry name" value="RRM DOMAIN-CONTAINING PROTEIN"/>
    <property type="match status" value="1"/>
</dbReference>